<keyword evidence="3" id="KW-0238">DNA-binding</keyword>
<proteinExistence type="predicted"/>
<comment type="subcellular location">
    <subcellularLocation>
        <location evidence="1">Nucleus</location>
    </subcellularLocation>
</comment>
<keyword evidence="4" id="KW-0804">Transcription</keyword>
<dbReference type="GO" id="GO:0005634">
    <property type="term" value="C:nucleus"/>
    <property type="evidence" value="ECO:0007669"/>
    <property type="project" value="UniProtKB-SubCell"/>
</dbReference>
<dbReference type="Gene3D" id="2.40.330.10">
    <property type="entry name" value="DNA-binding pseudobarrel domain"/>
    <property type="match status" value="1"/>
</dbReference>
<dbReference type="PANTHER" id="PTHR34269">
    <property type="entry name" value="TRANSCRIPTION FACTOR B3-DOMAIN FAMILY-RELATED"/>
    <property type="match status" value="1"/>
</dbReference>
<feature type="non-terminal residue" evidence="6">
    <location>
        <position position="1"/>
    </location>
</feature>
<keyword evidence="7" id="KW-1185">Reference proteome</keyword>
<evidence type="ECO:0000256" key="3">
    <source>
        <dbReference type="ARBA" id="ARBA00023125"/>
    </source>
</evidence>
<dbReference type="Proteomes" id="UP000257109">
    <property type="component" value="Unassembled WGS sequence"/>
</dbReference>
<accession>A0A371G1I9</accession>
<dbReference type="GO" id="GO:0003677">
    <property type="term" value="F:DNA binding"/>
    <property type="evidence" value="ECO:0007669"/>
    <property type="project" value="UniProtKB-KW"/>
</dbReference>
<evidence type="ECO:0000313" key="6">
    <source>
        <dbReference type="EMBL" id="RDX84412.1"/>
    </source>
</evidence>
<dbReference type="InterPro" id="IPR015300">
    <property type="entry name" value="DNA-bd_pseudobarrel_sf"/>
</dbReference>
<keyword evidence="5" id="KW-0539">Nucleus</keyword>
<comment type="caution">
    <text evidence="6">The sequence shown here is derived from an EMBL/GenBank/DDBJ whole genome shotgun (WGS) entry which is preliminary data.</text>
</comment>
<name>A0A371G1I9_MUCPR</name>
<organism evidence="6 7">
    <name type="scientific">Mucuna pruriens</name>
    <name type="common">Velvet bean</name>
    <name type="synonym">Dolichos pruriens</name>
    <dbReference type="NCBI Taxonomy" id="157652"/>
    <lineage>
        <taxon>Eukaryota</taxon>
        <taxon>Viridiplantae</taxon>
        <taxon>Streptophyta</taxon>
        <taxon>Embryophyta</taxon>
        <taxon>Tracheophyta</taxon>
        <taxon>Spermatophyta</taxon>
        <taxon>Magnoliopsida</taxon>
        <taxon>eudicotyledons</taxon>
        <taxon>Gunneridae</taxon>
        <taxon>Pentapetalae</taxon>
        <taxon>rosids</taxon>
        <taxon>fabids</taxon>
        <taxon>Fabales</taxon>
        <taxon>Fabaceae</taxon>
        <taxon>Papilionoideae</taxon>
        <taxon>50 kb inversion clade</taxon>
        <taxon>NPAAA clade</taxon>
        <taxon>indigoferoid/millettioid clade</taxon>
        <taxon>Phaseoleae</taxon>
        <taxon>Mucuna</taxon>
    </lineage>
</organism>
<evidence type="ECO:0000256" key="1">
    <source>
        <dbReference type="ARBA" id="ARBA00004123"/>
    </source>
</evidence>
<dbReference type="OrthoDB" id="1915967at2759"/>
<keyword evidence="2" id="KW-0805">Transcription regulation</keyword>
<gene>
    <name evidence="6" type="ORF">CR513_34534</name>
</gene>
<protein>
    <submittedName>
        <fullName evidence="6">B3 domain-containing protein</fullName>
    </submittedName>
</protein>
<dbReference type="PANTHER" id="PTHR34269:SF11">
    <property type="entry name" value="B3 DOMAIN PROTEIN"/>
    <property type="match status" value="1"/>
</dbReference>
<sequence>MLGVDHASAIETEEGTLVRVWDIDTKSMHQLVLKRWSSSKNYVLIEKWNQDFMRRRDMKKVNNLITKL</sequence>
<evidence type="ECO:0000256" key="4">
    <source>
        <dbReference type="ARBA" id="ARBA00023163"/>
    </source>
</evidence>
<dbReference type="EMBL" id="QJKJ01007054">
    <property type="protein sequence ID" value="RDX84412.1"/>
    <property type="molecule type" value="Genomic_DNA"/>
</dbReference>
<evidence type="ECO:0000256" key="5">
    <source>
        <dbReference type="ARBA" id="ARBA00023242"/>
    </source>
</evidence>
<dbReference type="InterPro" id="IPR051442">
    <property type="entry name" value="B3_domain"/>
</dbReference>
<reference evidence="6" key="1">
    <citation type="submission" date="2018-05" db="EMBL/GenBank/DDBJ databases">
        <title>Draft genome of Mucuna pruriens seed.</title>
        <authorList>
            <person name="Nnadi N.E."/>
            <person name="Vos R."/>
            <person name="Hasami M.H."/>
            <person name="Devisetty U.K."/>
            <person name="Aguiy J.C."/>
        </authorList>
    </citation>
    <scope>NUCLEOTIDE SEQUENCE [LARGE SCALE GENOMIC DNA]</scope>
    <source>
        <strain evidence="6">JCA_2017</strain>
    </source>
</reference>
<dbReference type="AlphaFoldDB" id="A0A371G1I9"/>
<evidence type="ECO:0000313" key="7">
    <source>
        <dbReference type="Proteomes" id="UP000257109"/>
    </source>
</evidence>
<evidence type="ECO:0000256" key="2">
    <source>
        <dbReference type="ARBA" id="ARBA00023015"/>
    </source>
</evidence>